<protein>
    <submittedName>
        <fullName evidence="2">Uncharacterized protein YjbK</fullName>
    </submittedName>
</protein>
<dbReference type="PIRSF" id="PIRSF012526">
    <property type="entry name" value="CYTH_UCP012526"/>
    <property type="match status" value="1"/>
</dbReference>
<dbReference type="Pfam" id="PF01928">
    <property type="entry name" value="CYTH"/>
    <property type="match status" value="1"/>
</dbReference>
<accession>A0AAJ1T2T7</accession>
<comment type="caution">
    <text evidence="2">The sequence shown here is derived from an EMBL/GenBank/DDBJ whole genome shotgun (WGS) entry which is preliminary data.</text>
</comment>
<dbReference type="PROSITE" id="PS51707">
    <property type="entry name" value="CYTH"/>
    <property type="match status" value="1"/>
</dbReference>
<dbReference type="SUPFAM" id="SSF55154">
    <property type="entry name" value="CYTH-like phosphatases"/>
    <property type="match status" value="1"/>
</dbReference>
<dbReference type="RefSeq" id="WP_307257648.1">
    <property type="nucleotide sequence ID" value="NZ_JAUSUC010000024.1"/>
</dbReference>
<dbReference type="InterPro" id="IPR033469">
    <property type="entry name" value="CYTH-like_dom_sf"/>
</dbReference>
<name>A0AAJ1T2T7_9BACI</name>
<feature type="domain" description="CYTH" evidence="1">
    <location>
        <begin position="4"/>
        <end position="192"/>
    </location>
</feature>
<evidence type="ECO:0000313" key="2">
    <source>
        <dbReference type="EMBL" id="MDQ0215651.1"/>
    </source>
</evidence>
<dbReference type="AlphaFoldDB" id="A0AAJ1T2T7"/>
<sequence length="195" mass="23360">MPNEIEIEFKNLLEQEEFENLLASFQIQEQNFITQENYYFDTPDFQLKEKNCALRIRCKQGNFELTLKQPHTVGLLETNQPIDAACAHKIIEDSQIPLGEVREQLNKLQVNINKIQCFGSLQTKRAEIPYHEGILVFDSSYYLHQQDFEIEYEVNQYDIGQKYFFQLLKEFNIPKRTTDNKIQRFYKEKLRQKKH</sequence>
<dbReference type="Gene3D" id="2.40.320.10">
    <property type="entry name" value="Hypothetical Protein Pfu-838710-001"/>
    <property type="match status" value="1"/>
</dbReference>
<dbReference type="SMART" id="SM01118">
    <property type="entry name" value="CYTH"/>
    <property type="match status" value="1"/>
</dbReference>
<dbReference type="InterPro" id="IPR009195">
    <property type="entry name" value="Uncharacterised_YjbK"/>
</dbReference>
<keyword evidence="3" id="KW-1185">Reference proteome</keyword>
<dbReference type="EMBL" id="JAUSUC010000024">
    <property type="protein sequence ID" value="MDQ0215651.1"/>
    <property type="molecule type" value="Genomic_DNA"/>
</dbReference>
<organism evidence="2 3">
    <name type="scientific">Oikeobacillus pervagus</name>
    <dbReference type="NCBI Taxonomy" id="1325931"/>
    <lineage>
        <taxon>Bacteria</taxon>
        <taxon>Bacillati</taxon>
        <taxon>Bacillota</taxon>
        <taxon>Bacilli</taxon>
        <taxon>Bacillales</taxon>
        <taxon>Bacillaceae</taxon>
        <taxon>Oikeobacillus</taxon>
    </lineage>
</organism>
<dbReference type="Proteomes" id="UP001237207">
    <property type="component" value="Unassembled WGS sequence"/>
</dbReference>
<dbReference type="CDD" id="cd07762">
    <property type="entry name" value="CYTH-like_Pase_1"/>
    <property type="match status" value="1"/>
</dbReference>
<proteinExistence type="predicted"/>
<evidence type="ECO:0000259" key="1">
    <source>
        <dbReference type="PROSITE" id="PS51707"/>
    </source>
</evidence>
<gene>
    <name evidence="2" type="ORF">J2S13_002069</name>
</gene>
<dbReference type="InterPro" id="IPR023577">
    <property type="entry name" value="CYTH_domain"/>
</dbReference>
<evidence type="ECO:0000313" key="3">
    <source>
        <dbReference type="Proteomes" id="UP001237207"/>
    </source>
</evidence>
<reference evidence="2" key="1">
    <citation type="submission" date="2023-07" db="EMBL/GenBank/DDBJ databases">
        <title>Genomic Encyclopedia of Type Strains, Phase IV (KMG-IV): sequencing the most valuable type-strain genomes for metagenomic binning, comparative biology and taxonomic classification.</title>
        <authorList>
            <person name="Goeker M."/>
        </authorList>
    </citation>
    <scope>NUCLEOTIDE SEQUENCE</scope>
    <source>
        <strain evidence="2">DSM 23947</strain>
    </source>
</reference>